<protein>
    <submittedName>
        <fullName evidence="2">Uncharacterized protein</fullName>
    </submittedName>
</protein>
<evidence type="ECO:0000256" key="1">
    <source>
        <dbReference type="SAM" id="MobiDB-lite"/>
    </source>
</evidence>
<evidence type="ECO:0000313" key="2">
    <source>
        <dbReference type="EMBL" id="TQM45591.1"/>
    </source>
</evidence>
<evidence type="ECO:0000313" key="3">
    <source>
        <dbReference type="Proteomes" id="UP000319818"/>
    </source>
</evidence>
<sequence>MTEPQQPEPDPPGPPGTPDLDVDLPGGEGADDQPGNVPDDDDVEPGAGATEPPD</sequence>
<feature type="compositionally biased region" description="Pro residues" evidence="1">
    <location>
        <begin position="1"/>
        <end position="17"/>
    </location>
</feature>
<keyword evidence="3" id="KW-1185">Reference proteome</keyword>
<gene>
    <name evidence="2" type="ORF">FB388_2991</name>
</gene>
<organism evidence="2 3">
    <name type="scientific">Pseudonocardia cypriaca</name>
    <dbReference type="NCBI Taxonomy" id="882449"/>
    <lineage>
        <taxon>Bacteria</taxon>
        <taxon>Bacillati</taxon>
        <taxon>Actinomycetota</taxon>
        <taxon>Actinomycetes</taxon>
        <taxon>Pseudonocardiales</taxon>
        <taxon>Pseudonocardiaceae</taxon>
        <taxon>Pseudonocardia</taxon>
    </lineage>
</organism>
<comment type="caution">
    <text evidence="2">The sequence shown here is derived from an EMBL/GenBank/DDBJ whole genome shotgun (WGS) entry which is preliminary data.</text>
</comment>
<dbReference type="RefSeq" id="WP_170225609.1">
    <property type="nucleotide sequence ID" value="NZ_VFPH01000001.1"/>
</dbReference>
<dbReference type="EMBL" id="VFPH01000001">
    <property type="protein sequence ID" value="TQM45591.1"/>
    <property type="molecule type" value="Genomic_DNA"/>
</dbReference>
<name>A0A543GHN3_9PSEU</name>
<feature type="region of interest" description="Disordered" evidence="1">
    <location>
        <begin position="1"/>
        <end position="54"/>
    </location>
</feature>
<dbReference type="AlphaFoldDB" id="A0A543GHN3"/>
<dbReference type="Proteomes" id="UP000319818">
    <property type="component" value="Unassembled WGS sequence"/>
</dbReference>
<reference evidence="2 3" key="1">
    <citation type="submission" date="2019-06" db="EMBL/GenBank/DDBJ databases">
        <title>Sequencing the genomes of 1000 actinobacteria strains.</title>
        <authorList>
            <person name="Klenk H.-P."/>
        </authorList>
    </citation>
    <scope>NUCLEOTIDE SEQUENCE [LARGE SCALE GENOMIC DNA]</scope>
    <source>
        <strain evidence="2 3">DSM 45511</strain>
    </source>
</reference>
<accession>A0A543GHN3</accession>
<proteinExistence type="predicted"/>